<gene>
    <name evidence="2" type="ORF">ACFR99_10975</name>
</gene>
<proteinExistence type="predicted"/>
<sequence length="45" mass="4895">MAVDLSDFEHPAWLTAAGTGIGYVLILAVLTLAMFIVPWLVFSML</sequence>
<comment type="caution">
    <text evidence="2">The sequence shown here is derived from an EMBL/GenBank/DDBJ whole genome shotgun (WGS) entry which is preliminary data.</text>
</comment>
<dbReference type="AlphaFoldDB" id="A0ABD6BIT7"/>
<name>A0ABD6BIT7_9EURY</name>
<evidence type="ECO:0000256" key="1">
    <source>
        <dbReference type="SAM" id="Phobius"/>
    </source>
</evidence>
<reference evidence="2 3" key="1">
    <citation type="journal article" date="2019" name="Int. J. Syst. Evol. Microbiol.">
        <title>The Global Catalogue of Microorganisms (GCM) 10K type strain sequencing project: providing services to taxonomists for standard genome sequencing and annotation.</title>
        <authorList>
            <consortium name="The Broad Institute Genomics Platform"/>
            <consortium name="The Broad Institute Genome Sequencing Center for Infectious Disease"/>
            <person name="Wu L."/>
            <person name="Ma J."/>
        </authorList>
    </citation>
    <scope>NUCLEOTIDE SEQUENCE [LARGE SCALE GENOMIC DNA]</scope>
    <source>
        <strain evidence="2 3">CGMCC 1.12230</strain>
    </source>
</reference>
<dbReference type="Proteomes" id="UP001597076">
    <property type="component" value="Unassembled WGS sequence"/>
</dbReference>
<dbReference type="RefSeq" id="WP_390287234.1">
    <property type="nucleotide sequence ID" value="NZ_JBHUDI010000005.1"/>
</dbReference>
<keyword evidence="1" id="KW-0472">Membrane</keyword>
<keyword evidence="1" id="KW-0812">Transmembrane</keyword>
<keyword evidence="1" id="KW-1133">Transmembrane helix</keyword>
<organism evidence="2 3">
    <name type="scientific">Haloarchaeobius amylolyticus</name>
    <dbReference type="NCBI Taxonomy" id="1198296"/>
    <lineage>
        <taxon>Archaea</taxon>
        <taxon>Methanobacteriati</taxon>
        <taxon>Methanobacteriota</taxon>
        <taxon>Stenosarchaea group</taxon>
        <taxon>Halobacteria</taxon>
        <taxon>Halobacteriales</taxon>
        <taxon>Halorubellaceae</taxon>
        <taxon>Haloarchaeobius</taxon>
    </lineage>
</organism>
<dbReference type="EMBL" id="JBHUDI010000005">
    <property type="protein sequence ID" value="MFD1564073.1"/>
    <property type="molecule type" value="Genomic_DNA"/>
</dbReference>
<feature type="transmembrane region" description="Helical" evidence="1">
    <location>
        <begin position="20"/>
        <end position="42"/>
    </location>
</feature>
<evidence type="ECO:0000313" key="3">
    <source>
        <dbReference type="Proteomes" id="UP001597076"/>
    </source>
</evidence>
<keyword evidence="3" id="KW-1185">Reference proteome</keyword>
<evidence type="ECO:0000313" key="2">
    <source>
        <dbReference type="EMBL" id="MFD1564073.1"/>
    </source>
</evidence>
<protein>
    <submittedName>
        <fullName evidence="2">Uncharacterized protein</fullName>
    </submittedName>
</protein>
<accession>A0ABD6BIT7</accession>